<evidence type="ECO:0000313" key="2">
    <source>
        <dbReference type="Proteomes" id="UP000239895"/>
    </source>
</evidence>
<proteinExistence type="predicted"/>
<dbReference type="Proteomes" id="UP000239895">
    <property type="component" value="Unassembled WGS sequence"/>
</dbReference>
<sequence length="205" mass="22048">MTAVPPGAMIRSVLRPPFLALVGPASSGKSTLGEIVARRLDRPFVDLDAVAADYYAEVGWSIERLVDRIAVVGRVAAEREWEPARTHAVGRAIESSPDAVLALGAGHTTYVDPEQRERAASSLRRVPHRVLLVPSLDRRTALGELRHRSLADKGTDWIAGGHDFLAEWYDDPGAREIATGVLVTAGQTPRKSAERVVALVGGAHP</sequence>
<dbReference type="EMBL" id="PVTX01000002">
    <property type="protein sequence ID" value="PRZ08521.1"/>
    <property type="molecule type" value="Genomic_DNA"/>
</dbReference>
<protein>
    <submittedName>
        <fullName evidence="1">Shikimate kinase</fullName>
    </submittedName>
</protein>
<keyword evidence="2" id="KW-1185">Reference proteome</keyword>
<dbReference type="InterPro" id="IPR027417">
    <property type="entry name" value="P-loop_NTPase"/>
</dbReference>
<comment type="caution">
    <text evidence="1">The sequence shown here is derived from an EMBL/GenBank/DDBJ whole genome shotgun (WGS) entry which is preliminary data.</text>
</comment>
<reference evidence="1 2" key="1">
    <citation type="submission" date="2018-03" db="EMBL/GenBank/DDBJ databases">
        <title>Comparative analysis of microorganisms from saline springs in Andes Mountain Range, Colombia.</title>
        <authorList>
            <person name="Rubin E."/>
        </authorList>
    </citation>
    <scope>NUCLEOTIDE SEQUENCE [LARGE SCALE GENOMIC DNA]</scope>
    <source>
        <strain evidence="1 2">CG 23</strain>
    </source>
</reference>
<dbReference type="GO" id="GO:0016301">
    <property type="term" value="F:kinase activity"/>
    <property type="evidence" value="ECO:0007669"/>
    <property type="project" value="UniProtKB-KW"/>
</dbReference>
<organism evidence="1 2">
    <name type="scientific">Isoptericola halotolerans</name>
    <dbReference type="NCBI Taxonomy" id="300560"/>
    <lineage>
        <taxon>Bacteria</taxon>
        <taxon>Bacillati</taxon>
        <taxon>Actinomycetota</taxon>
        <taxon>Actinomycetes</taxon>
        <taxon>Micrococcales</taxon>
        <taxon>Promicromonosporaceae</taxon>
        <taxon>Isoptericola</taxon>
    </lineage>
</organism>
<accession>A0ABX5EJ20</accession>
<keyword evidence="1" id="KW-0808">Transferase</keyword>
<keyword evidence="1" id="KW-0418">Kinase</keyword>
<dbReference type="Pfam" id="PF01202">
    <property type="entry name" value="SKI"/>
    <property type="match status" value="1"/>
</dbReference>
<evidence type="ECO:0000313" key="1">
    <source>
        <dbReference type="EMBL" id="PRZ08521.1"/>
    </source>
</evidence>
<dbReference type="SUPFAM" id="SSF52540">
    <property type="entry name" value="P-loop containing nucleoside triphosphate hydrolases"/>
    <property type="match status" value="1"/>
</dbReference>
<dbReference type="InterPro" id="IPR031322">
    <property type="entry name" value="Shikimate/glucono_kinase"/>
</dbReference>
<dbReference type="Gene3D" id="3.40.50.300">
    <property type="entry name" value="P-loop containing nucleotide triphosphate hydrolases"/>
    <property type="match status" value="1"/>
</dbReference>
<gene>
    <name evidence="1" type="ORF">BCL65_10263</name>
</gene>
<name>A0ABX5EJ20_9MICO</name>